<dbReference type="InterPro" id="IPR036249">
    <property type="entry name" value="Thioredoxin-like_sf"/>
</dbReference>
<dbReference type="EMBL" id="FZMP01000093">
    <property type="protein sequence ID" value="SNQ60460.1"/>
    <property type="molecule type" value="Genomic_DNA"/>
</dbReference>
<dbReference type="Gene3D" id="3.40.30.10">
    <property type="entry name" value="Glutaredoxin"/>
    <property type="match status" value="1"/>
</dbReference>
<sequence>MNLKQLLIVHKEKFRRKYINALAKANSLTPEQVHAEYKDTVEEYIQDKYMPVEQLTDRIIKTGRPVLLNIRRDRLRDDKCKLCEGNQPNIDEIAKKYQDRIEVIEVAEDRHEGGALYHIIFHEEAEEKKLPLVAVINKGSILKFWAGKTVEPAVIEMYIKKILS</sequence>
<accession>A0A284VMF5</accession>
<dbReference type="SUPFAM" id="SSF52833">
    <property type="entry name" value="Thioredoxin-like"/>
    <property type="match status" value="1"/>
</dbReference>
<evidence type="ECO:0000313" key="1">
    <source>
        <dbReference type="EMBL" id="SNQ60460.1"/>
    </source>
</evidence>
<proteinExistence type="predicted"/>
<reference evidence="2" key="1">
    <citation type="submission" date="2017-06" db="EMBL/GenBank/DDBJ databases">
        <authorList>
            <person name="Cremers G."/>
        </authorList>
    </citation>
    <scope>NUCLEOTIDE SEQUENCE [LARGE SCALE GENOMIC DNA]</scope>
</reference>
<dbReference type="RefSeq" id="WP_096204818.1">
    <property type="nucleotide sequence ID" value="NZ_FZMP01000093.1"/>
</dbReference>
<name>A0A284VMF5_9EURY</name>
<protein>
    <recommendedName>
        <fullName evidence="3">Thioredoxin</fullName>
    </recommendedName>
</protein>
<gene>
    <name evidence="1" type="ORF">MNV_1820001</name>
</gene>
<dbReference type="AlphaFoldDB" id="A0A284VMF5"/>
<keyword evidence="2" id="KW-1185">Reference proteome</keyword>
<evidence type="ECO:0000313" key="2">
    <source>
        <dbReference type="Proteomes" id="UP000218615"/>
    </source>
</evidence>
<evidence type="ECO:0008006" key="3">
    <source>
        <dbReference type="Google" id="ProtNLM"/>
    </source>
</evidence>
<dbReference type="OrthoDB" id="147255at2157"/>
<dbReference type="Proteomes" id="UP000218615">
    <property type="component" value="Unassembled WGS sequence"/>
</dbReference>
<organism evidence="1 2">
    <name type="scientific">Candidatus Methanoperedens nitratireducens</name>
    <dbReference type="NCBI Taxonomy" id="1392998"/>
    <lineage>
        <taxon>Archaea</taxon>
        <taxon>Methanobacteriati</taxon>
        <taxon>Methanobacteriota</taxon>
        <taxon>Stenosarchaea group</taxon>
        <taxon>Methanomicrobia</taxon>
        <taxon>Methanosarcinales</taxon>
        <taxon>ANME-2 cluster</taxon>
        <taxon>Candidatus Methanoperedentaceae</taxon>
        <taxon>Candidatus Methanoperedens</taxon>
    </lineage>
</organism>